<evidence type="ECO:0000256" key="3">
    <source>
        <dbReference type="ARBA" id="ARBA00022692"/>
    </source>
</evidence>
<feature type="domain" description="Major facilitator superfamily (MFS) profile" evidence="7">
    <location>
        <begin position="1"/>
        <end position="401"/>
    </location>
</feature>
<proteinExistence type="predicted"/>
<gene>
    <name evidence="8" type="ORF">ATL17_1017</name>
</gene>
<evidence type="ECO:0000313" key="9">
    <source>
        <dbReference type="Proteomes" id="UP000295391"/>
    </source>
</evidence>
<dbReference type="Gene3D" id="1.20.1250.20">
    <property type="entry name" value="MFS general substrate transporter like domains"/>
    <property type="match status" value="1"/>
</dbReference>
<dbReference type="InterPro" id="IPR036259">
    <property type="entry name" value="MFS_trans_sf"/>
</dbReference>
<feature type="transmembrane region" description="Helical" evidence="6">
    <location>
        <begin position="255"/>
        <end position="274"/>
    </location>
</feature>
<keyword evidence="4 6" id="KW-1133">Transmembrane helix</keyword>
<accession>A0A4R6VU65</accession>
<dbReference type="PROSITE" id="PS50850">
    <property type="entry name" value="MFS"/>
    <property type="match status" value="1"/>
</dbReference>
<evidence type="ECO:0000256" key="5">
    <source>
        <dbReference type="ARBA" id="ARBA00023136"/>
    </source>
</evidence>
<feature type="transmembrane region" description="Helical" evidence="6">
    <location>
        <begin position="88"/>
        <end position="109"/>
    </location>
</feature>
<dbReference type="CDD" id="cd06173">
    <property type="entry name" value="MFS_MefA_like"/>
    <property type="match status" value="1"/>
</dbReference>
<feature type="transmembrane region" description="Helical" evidence="6">
    <location>
        <begin position="217"/>
        <end position="235"/>
    </location>
</feature>
<keyword evidence="9" id="KW-1185">Reference proteome</keyword>
<feature type="transmembrane region" description="Helical" evidence="6">
    <location>
        <begin position="44"/>
        <end position="67"/>
    </location>
</feature>
<evidence type="ECO:0000256" key="2">
    <source>
        <dbReference type="ARBA" id="ARBA00022475"/>
    </source>
</evidence>
<dbReference type="GO" id="GO:0022857">
    <property type="term" value="F:transmembrane transporter activity"/>
    <property type="evidence" value="ECO:0007669"/>
    <property type="project" value="InterPro"/>
</dbReference>
<dbReference type="PANTHER" id="PTHR23513">
    <property type="entry name" value="INTEGRAL MEMBRANE EFFLUX PROTEIN-RELATED"/>
    <property type="match status" value="1"/>
</dbReference>
<feature type="transmembrane region" description="Helical" evidence="6">
    <location>
        <begin position="356"/>
        <end position="373"/>
    </location>
</feature>
<keyword evidence="2" id="KW-1003">Cell membrane</keyword>
<keyword evidence="5 6" id="KW-0472">Membrane</keyword>
<dbReference type="RefSeq" id="WP_166638897.1">
    <property type="nucleotide sequence ID" value="NZ_SNYR01000001.1"/>
</dbReference>
<sequence length="422" mass="45043">MKLPKNKHMRRILAAQLPADFADWLDYVAIISLFTYAWQVDPVYFAWFIVALTLPYVFIGPFSGALVDRLDIRTVMVLSNLGRAITTFALAFAGQPEIMLALVAFRGVVDSFFSPAKQVAIQALSERDELMSTNGFSHIINQMSKVAGPAVGGALLLIISPQMVFVVNGVISLCAVLILMTLPRNIREVKKLEDGEAKKSMFAEAGEGFKVVLAKPALWVTIGLGAMGFFAIFLHDTLIGPMTRELGFGENILGLSIAAVGAGGVAGALTIGSIKKQIHPYLIIGPAMMIVALFTAGLGLIAINGWSIPYYAFVAAFFTVGVIGAGTFVPLRTVLQLETPPDKMGRVTAVNEMTSIVAMLGAPFIGATLAAIYELGVPFIAGGALAFVIGIIALILIRFVKFSSPTEVEEETADLPNAEESV</sequence>
<organism evidence="8 9">
    <name type="scientific">Maritalea mobilis</name>
    <dbReference type="NCBI Taxonomy" id="483324"/>
    <lineage>
        <taxon>Bacteria</taxon>
        <taxon>Pseudomonadati</taxon>
        <taxon>Pseudomonadota</taxon>
        <taxon>Alphaproteobacteria</taxon>
        <taxon>Hyphomicrobiales</taxon>
        <taxon>Devosiaceae</taxon>
        <taxon>Maritalea</taxon>
    </lineage>
</organism>
<comment type="subcellular location">
    <subcellularLocation>
        <location evidence="1">Cell membrane</location>
        <topology evidence="1">Multi-pass membrane protein</topology>
    </subcellularLocation>
</comment>
<evidence type="ECO:0000313" key="8">
    <source>
        <dbReference type="EMBL" id="TDQ67011.1"/>
    </source>
</evidence>
<feature type="transmembrane region" description="Helical" evidence="6">
    <location>
        <begin position="154"/>
        <end position="182"/>
    </location>
</feature>
<reference evidence="8 9" key="1">
    <citation type="submission" date="2019-03" db="EMBL/GenBank/DDBJ databases">
        <title>Genomic Encyclopedia of Type Strains, Phase III (KMG-III): the genomes of soil and plant-associated and newly described type strains.</title>
        <authorList>
            <person name="Whitman W."/>
        </authorList>
    </citation>
    <scope>NUCLEOTIDE SEQUENCE [LARGE SCALE GENOMIC DNA]</scope>
    <source>
        <strain evidence="8 9">CGMCC 1.7002</strain>
    </source>
</reference>
<dbReference type="InterPro" id="IPR020846">
    <property type="entry name" value="MFS_dom"/>
</dbReference>
<evidence type="ECO:0000256" key="4">
    <source>
        <dbReference type="ARBA" id="ARBA00022989"/>
    </source>
</evidence>
<dbReference type="Pfam" id="PF07690">
    <property type="entry name" value="MFS_1"/>
    <property type="match status" value="1"/>
</dbReference>
<dbReference type="AlphaFoldDB" id="A0A4R6VU65"/>
<dbReference type="PANTHER" id="PTHR23513:SF6">
    <property type="entry name" value="MAJOR FACILITATOR SUPERFAMILY ASSOCIATED DOMAIN-CONTAINING PROTEIN"/>
    <property type="match status" value="1"/>
</dbReference>
<evidence type="ECO:0000256" key="6">
    <source>
        <dbReference type="SAM" id="Phobius"/>
    </source>
</evidence>
<dbReference type="SUPFAM" id="SSF103473">
    <property type="entry name" value="MFS general substrate transporter"/>
    <property type="match status" value="1"/>
</dbReference>
<dbReference type="EMBL" id="SNYR01000001">
    <property type="protein sequence ID" value="TDQ67011.1"/>
    <property type="molecule type" value="Genomic_DNA"/>
</dbReference>
<feature type="transmembrane region" description="Helical" evidence="6">
    <location>
        <begin position="379"/>
        <end position="397"/>
    </location>
</feature>
<feature type="transmembrane region" description="Helical" evidence="6">
    <location>
        <begin position="310"/>
        <end position="335"/>
    </location>
</feature>
<keyword evidence="3 6" id="KW-0812">Transmembrane</keyword>
<dbReference type="Proteomes" id="UP000295391">
    <property type="component" value="Unassembled WGS sequence"/>
</dbReference>
<evidence type="ECO:0000256" key="1">
    <source>
        <dbReference type="ARBA" id="ARBA00004651"/>
    </source>
</evidence>
<dbReference type="InterPro" id="IPR011701">
    <property type="entry name" value="MFS"/>
</dbReference>
<protein>
    <submittedName>
        <fullName evidence="8">Putative MFS family arabinose efflux permease</fullName>
    </submittedName>
</protein>
<dbReference type="GO" id="GO:0005886">
    <property type="term" value="C:plasma membrane"/>
    <property type="evidence" value="ECO:0007669"/>
    <property type="project" value="UniProtKB-SubCell"/>
</dbReference>
<name>A0A4R6VU65_9HYPH</name>
<comment type="caution">
    <text evidence="8">The sequence shown here is derived from an EMBL/GenBank/DDBJ whole genome shotgun (WGS) entry which is preliminary data.</text>
</comment>
<feature type="transmembrane region" description="Helical" evidence="6">
    <location>
        <begin position="21"/>
        <end position="38"/>
    </location>
</feature>
<feature type="transmembrane region" description="Helical" evidence="6">
    <location>
        <begin position="281"/>
        <end position="304"/>
    </location>
</feature>
<evidence type="ECO:0000259" key="7">
    <source>
        <dbReference type="PROSITE" id="PS50850"/>
    </source>
</evidence>